<dbReference type="SMART" id="SM00448">
    <property type="entry name" value="REC"/>
    <property type="match status" value="1"/>
</dbReference>
<dbReference type="FunFam" id="3.30.565.10:FF:000010">
    <property type="entry name" value="Sensor histidine kinase RcsC"/>
    <property type="match status" value="1"/>
</dbReference>
<dbReference type="STRING" id="37360.A0A0G4IPN9"/>
<feature type="modified residue" description="4-aspartylphosphate" evidence="9">
    <location>
        <position position="632"/>
    </location>
</feature>
<feature type="domain" description="PAC" evidence="13">
    <location>
        <begin position="119"/>
        <end position="169"/>
    </location>
</feature>
<evidence type="ECO:0000256" key="3">
    <source>
        <dbReference type="ARBA" id="ARBA00022553"/>
    </source>
</evidence>
<dbReference type="NCBIfam" id="TIGR00229">
    <property type="entry name" value="sensory_box"/>
    <property type="match status" value="2"/>
</dbReference>
<gene>
    <name evidence="14" type="ORF">PBRA_005735</name>
    <name evidence="15" type="ORF">PLBR_LOCUS8323</name>
</gene>
<dbReference type="InterPro" id="IPR004358">
    <property type="entry name" value="Sig_transdc_His_kin-like_C"/>
</dbReference>
<evidence type="ECO:0000313" key="14">
    <source>
        <dbReference type="EMBL" id="CEO97131.1"/>
    </source>
</evidence>
<evidence type="ECO:0000256" key="8">
    <source>
        <dbReference type="ARBA" id="ARBA00023012"/>
    </source>
</evidence>
<name>A0A0G4IPN9_PLABS</name>
<dbReference type="InterPro" id="IPR001789">
    <property type="entry name" value="Sig_transdc_resp-reg_receiver"/>
</dbReference>
<evidence type="ECO:0000313" key="16">
    <source>
        <dbReference type="Proteomes" id="UP000039324"/>
    </source>
</evidence>
<evidence type="ECO:0000256" key="1">
    <source>
        <dbReference type="ARBA" id="ARBA00000085"/>
    </source>
</evidence>
<keyword evidence="8" id="KW-0902">Two-component regulatory system</keyword>
<keyword evidence="7" id="KW-0067">ATP-binding</keyword>
<evidence type="ECO:0000313" key="15">
    <source>
        <dbReference type="EMBL" id="SPR01108.1"/>
    </source>
</evidence>
<feature type="domain" description="Response regulatory" evidence="11">
    <location>
        <begin position="582"/>
        <end position="699"/>
    </location>
</feature>
<feature type="domain" description="PAS" evidence="12">
    <location>
        <begin position="48"/>
        <end position="88"/>
    </location>
</feature>
<dbReference type="Pfam" id="PF02518">
    <property type="entry name" value="HATPase_c"/>
    <property type="match status" value="1"/>
</dbReference>
<evidence type="ECO:0000256" key="6">
    <source>
        <dbReference type="ARBA" id="ARBA00022777"/>
    </source>
</evidence>
<dbReference type="SUPFAM" id="SSF55785">
    <property type="entry name" value="PYP-like sensor domain (PAS domain)"/>
    <property type="match status" value="2"/>
</dbReference>
<dbReference type="InterPro" id="IPR036097">
    <property type="entry name" value="HisK_dim/P_sf"/>
</dbReference>
<dbReference type="CDD" id="cd00082">
    <property type="entry name" value="HisKA"/>
    <property type="match status" value="1"/>
</dbReference>
<accession>A0A0G4IPN9</accession>
<dbReference type="GO" id="GO:0005524">
    <property type="term" value="F:ATP binding"/>
    <property type="evidence" value="ECO:0007669"/>
    <property type="project" value="UniProtKB-KW"/>
</dbReference>
<dbReference type="PROSITE" id="PS50109">
    <property type="entry name" value="HIS_KIN"/>
    <property type="match status" value="1"/>
</dbReference>
<dbReference type="PANTHER" id="PTHR45339">
    <property type="entry name" value="HYBRID SIGNAL TRANSDUCTION HISTIDINE KINASE J"/>
    <property type="match status" value="1"/>
</dbReference>
<dbReference type="GO" id="GO:0000155">
    <property type="term" value="F:phosphorelay sensor kinase activity"/>
    <property type="evidence" value="ECO:0007669"/>
    <property type="project" value="InterPro"/>
</dbReference>
<dbReference type="SMART" id="SM00091">
    <property type="entry name" value="PAS"/>
    <property type="match status" value="2"/>
</dbReference>
<dbReference type="EMBL" id="CDSF01000078">
    <property type="protein sequence ID" value="CEO97131.1"/>
    <property type="molecule type" value="Genomic_DNA"/>
</dbReference>
<dbReference type="InterPro" id="IPR036890">
    <property type="entry name" value="HATPase_C_sf"/>
</dbReference>
<organism evidence="14 16">
    <name type="scientific">Plasmodiophora brassicae</name>
    <name type="common">Clubroot disease agent</name>
    <dbReference type="NCBI Taxonomy" id="37360"/>
    <lineage>
        <taxon>Eukaryota</taxon>
        <taxon>Sar</taxon>
        <taxon>Rhizaria</taxon>
        <taxon>Endomyxa</taxon>
        <taxon>Phytomyxea</taxon>
        <taxon>Plasmodiophorida</taxon>
        <taxon>Plasmodiophoridae</taxon>
        <taxon>Plasmodiophora</taxon>
    </lineage>
</organism>
<dbReference type="PROSITE" id="PS50113">
    <property type="entry name" value="PAC"/>
    <property type="match status" value="1"/>
</dbReference>
<dbReference type="Gene3D" id="3.40.50.2300">
    <property type="match status" value="1"/>
</dbReference>
<dbReference type="SUPFAM" id="SSF47384">
    <property type="entry name" value="Homodimeric domain of signal transducing histidine kinase"/>
    <property type="match status" value="1"/>
</dbReference>
<keyword evidence="4" id="KW-0808">Transferase</keyword>
<dbReference type="InterPro" id="IPR011006">
    <property type="entry name" value="CheY-like_superfamily"/>
</dbReference>
<feature type="domain" description="PAS" evidence="12">
    <location>
        <begin position="163"/>
        <end position="209"/>
    </location>
</feature>
<dbReference type="PRINTS" id="PR00344">
    <property type="entry name" value="BCTRLSENSOR"/>
</dbReference>
<dbReference type="Pfam" id="PF00512">
    <property type="entry name" value="HisKA"/>
    <property type="match status" value="1"/>
</dbReference>
<dbReference type="Pfam" id="PF00072">
    <property type="entry name" value="Response_reg"/>
    <property type="match status" value="1"/>
</dbReference>
<dbReference type="InterPro" id="IPR035965">
    <property type="entry name" value="PAS-like_dom_sf"/>
</dbReference>
<dbReference type="InterPro" id="IPR003594">
    <property type="entry name" value="HATPase_dom"/>
</dbReference>
<dbReference type="EMBL" id="OVEO01000016">
    <property type="protein sequence ID" value="SPR01108.1"/>
    <property type="molecule type" value="Genomic_DNA"/>
</dbReference>
<dbReference type="Gene3D" id="3.30.565.10">
    <property type="entry name" value="Histidine kinase-like ATPase, C-terminal domain"/>
    <property type="match status" value="1"/>
</dbReference>
<dbReference type="SUPFAM" id="SSF52172">
    <property type="entry name" value="CheY-like"/>
    <property type="match status" value="1"/>
</dbReference>
<dbReference type="EC" id="2.7.13.3" evidence="2"/>
<dbReference type="AlphaFoldDB" id="A0A0G4IPN9"/>
<evidence type="ECO:0000256" key="7">
    <source>
        <dbReference type="ARBA" id="ARBA00022840"/>
    </source>
</evidence>
<dbReference type="InterPro" id="IPR005467">
    <property type="entry name" value="His_kinase_dom"/>
</dbReference>
<dbReference type="CDD" id="cd16922">
    <property type="entry name" value="HATPase_EvgS-ArcB-TorS-like"/>
    <property type="match status" value="1"/>
</dbReference>
<sequence>MAFPKISLYLTPKQRARFQSPANAAERERLIQTGKLKRYLSVCLAIGQVFDASSNAMVIVDTTGEIVLVNSKAEELFQYERDELIGSNVGMLVPKRCAECHAQGVAEFMKKPRYLPIGAGHNLYGVRKDGREVPLDISLSPMKVQDDVFVAAIIVDITECKRAERMFKTAVEASPTAMMLVDAAMRIVLVNSKTEALFQFTRTELVGKNFSVVISGRSLAQTTLVMQQAMATTASKGPERTVYGLRKDGTELAIVIGLNMVDADKDDDRLLLVSIIDMSDRIKMENLIKSSQVALEASRLKSIFLANMSHEIRTPMSGIISTVDLLSSTDLSEEQRLYVGMMQDSSQMLLGIVNNILDFSKIEAGKAEVEFVEFDLCELARRMHALFSRRAADRGIAFHASCPTSPIIVKSDEVKVRQVLVNILDNAVKFTGDEGSIALLLDVVDPVEAVNALLPPPSSRTVDPPLVVTVRLTVADTGIGMSQDAMNELFSDFHQADLSTTRRYGGSGLGLAICQKLVHMLGGSISVQSEEGKGTTFVITLAFMCAKPGRPSAVSQCEPLSGGVEQARQSDDVWQPAGSPLHILVVEDNAVNRAILQRVLEKFGHSVEIANEGMQAVALLQGTERFDLVLMDCQMPVMDGYEATRAIRAIPHRKTLPIIALTASAIKGDRERCLEAGMNNYLTKPIRIELLKQMISDFGDRRADAG</sequence>
<dbReference type="SMART" id="SM00387">
    <property type="entry name" value="HATPase_c"/>
    <property type="match status" value="1"/>
</dbReference>
<dbReference type="SMART" id="SM00388">
    <property type="entry name" value="HisKA"/>
    <property type="match status" value="1"/>
</dbReference>
<geneLocation type="mitochondrion" evidence="15"/>
<keyword evidence="5" id="KW-0547">Nucleotide-binding</keyword>
<dbReference type="PROSITE" id="PS50112">
    <property type="entry name" value="PAS"/>
    <property type="match status" value="2"/>
</dbReference>
<dbReference type="Proteomes" id="UP000290189">
    <property type="component" value="Unassembled WGS sequence"/>
</dbReference>
<comment type="catalytic activity">
    <reaction evidence="1">
        <text>ATP + protein L-histidine = ADP + protein N-phospho-L-histidine.</text>
        <dbReference type="EC" id="2.7.13.3"/>
    </reaction>
</comment>
<reference evidence="14 16" key="1">
    <citation type="submission" date="2015-02" db="EMBL/GenBank/DDBJ databases">
        <authorList>
            <person name="Chooi Y.-H."/>
        </authorList>
    </citation>
    <scope>NUCLEOTIDE SEQUENCE [LARGE SCALE GENOMIC DNA]</scope>
    <source>
        <strain evidence="14">E3</strain>
    </source>
</reference>
<dbReference type="PROSITE" id="PS50110">
    <property type="entry name" value="RESPONSE_REGULATORY"/>
    <property type="match status" value="1"/>
</dbReference>
<keyword evidence="3 9" id="KW-0597">Phosphoprotein</keyword>
<dbReference type="InterPro" id="IPR003661">
    <property type="entry name" value="HisK_dim/P_dom"/>
</dbReference>
<dbReference type="InterPro" id="IPR013767">
    <property type="entry name" value="PAS_fold"/>
</dbReference>
<evidence type="ECO:0000256" key="5">
    <source>
        <dbReference type="ARBA" id="ARBA00022741"/>
    </source>
</evidence>
<evidence type="ECO:0000259" key="13">
    <source>
        <dbReference type="PROSITE" id="PS50113"/>
    </source>
</evidence>
<dbReference type="FunFam" id="1.10.287.130:FF:000002">
    <property type="entry name" value="Two-component osmosensing histidine kinase"/>
    <property type="match status" value="1"/>
</dbReference>
<dbReference type="Pfam" id="PF00989">
    <property type="entry name" value="PAS"/>
    <property type="match status" value="1"/>
</dbReference>
<dbReference type="Pfam" id="PF13426">
    <property type="entry name" value="PAS_9"/>
    <property type="match status" value="1"/>
</dbReference>
<dbReference type="InterPro" id="IPR000700">
    <property type="entry name" value="PAS-assoc_C"/>
</dbReference>
<dbReference type="PANTHER" id="PTHR45339:SF1">
    <property type="entry name" value="HYBRID SIGNAL TRANSDUCTION HISTIDINE KINASE J"/>
    <property type="match status" value="1"/>
</dbReference>
<reference evidence="15 17" key="2">
    <citation type="submission" date="2018-03" db="EMBL/GenBank/DDBJ databases">
        <authorList>
            <person name="Fogelqvist J."/>
        </authorList>
    </citation>
    <scope>NUCLEOTIDE SEQUENCE [LARGE SCALE GENOMIC DNA]</scope>
</reference>
<dbReference type="CDD" id="cd00130">
    <property type="entry name" value="PAS"/>
    <property type="match status" value="2"/>
</dbReference>
<dbReference type="Gene3D" id="1.10.287.130">
    <property type="match status" value="1"/>
</dbReference>
<feature type="domain" description="Histidine kinase" evidence="10">
    <location>
        <begin position="307"/>
        <end position="545"/>
    </location>
</feature>
<evidence type="ECO:0000259" key="12">
    <source>
        <dbReference type="PROSITE" id="PS50112"/>
    </source>
</evidence>
<dbReference type="Gene3D" id="3.30.450.20">
    <property type="entry name" value="PAS domain"/>
    <property type="match status" value="2"/>
</dbReference>
<evidence type="ECO:0000259" key="10">
    <source>
        <dbReference type="PROSITE" id="PS50109"/>
    </source>
</evidence>
<keyword evidence="15" id="KW-0496">Mitochondrion</keyword>
<dbReference type="SUPFAM" id="SSF55874">
    <property type="entry name" value="ATPase domain of HSP90 chaperone/DNA topoisomerase II/histidine kinase"/>
    <property type="match status" value="1"/>
</dbReference>
<evidence type="ECO:0000256" key="9">
    <source>
        <dbReference type="PROSITE-ProRule" id="PRU00169"/>
    </source>
</evidence>
<evidence type="ECO:0000313" key="17">
    <source>
        <dbReference type="Proteomes" id="UP000290189"/>
    </source>
</evidence>
<proteinExistence type="predicted"/>
<evidence type="ECO:0000256" key="4">
    <source>
        <dbReference type="ARBA" id="ARBA00022679"/>
    </source>
</evidence>
<dbReference type="OMA" id="NETMAIM"/>
<evidence type="ECO:0000259" key="11">
    <source>
        <dbReference type="PROSITE" id="PS50110"/>
    </source>
</evidence>
<dbReference type="CDD" id="cd17546">
    <property type="entry name" value="REC_hyHK_CKI1_RcsC-like"/>
    <property type="match status" value="1"/>
</dbReference>
<keyword evidence="16" id="KW-1185">Reference proteome</keyword>
<dbReference type="OrthoDB" id="10266508at2759"/>
<dbReference type="Proteomes" id="UP000039324">
    <property type="component" value="Unassembled WGS sequence"/>
</dbReference>
<dbReference type="GO" id="GO:0006355">
    <property type="term" value="P:regulation of DNA-templated transcription"/>
    <property type="evidence" value="ECO:0007669"/>
    <property type="project" value="InterPro"/>
</dbReference>
<keyword evidence="6" id="KW-0418">Kinase</keyword>
<dbReference type="InterPro" id="IPR000014">
    <property type="entry name" value="PAS"/>
</dbReference>
<protein>
    <recommendedName>
        <fullName evidence="2">histidine kinase</fullName>
        <ecNumber evidence="2">2.7.13.3</ecNumber>
    </recommendedName>
</protein>
<evidence type="ECO:0000256" key="2">
    <source>
        <dbReference type="ARBA" id="ARBA00012438"/>
    </source>
</evidence>